<dbReference type="GO" id="GO:0000978">
    <property type="term" value="F:RNA polymerase II cis-regulatory region sequence-specific DNA binding"/>
    <property type="evidence" value="ECO:0007669"/>
    <property type="project" value="TreeGrafter"/>
</dbReference>
<evidence type="ECO:0000313" key="10">
    <source>
        <dbReference type="EMBL" id="OAT14187.1"/>
    </source>
</evidence>
<name>A0A179V435_BLAGS</name>
<dbReference type="InterPro" id="IPR051000">
    <property type="entry name" value="Homeobox_DNA-bind_prot"/>
</dbReference>
<dbReference type="CDD" id="cd00086">
    <property type="entry name" value="homeodomain"/>
    <property type="match status" value="1"/>
</dbReference>
<dbReference type="GO" id="GO:0030154">
    <property type="term" value="P:cell differentiation"/>
    <property type="evidence" value="ECO:0007669"/>
    <property type="project" value="TreeGrafter"/>
</dbReference>
<evidence type="ECO:0000256" key="3">
    <source>
        <dbReference type="ARBA" id="ARBA00023155"/>
    </source>
</evidence>
<dbReference type="OrthoDB" id="6159439at2759"/>
<evidence type="ECO:0000313" key="11">
    <source>
        <dbReference type="Proteomes" id="UP000002038"/>
    </source>
</evidence>
<dbReference type="STRING" id="559298.A0A179V435"/>
<dbReference type="GO" id="GO:0006357">
    <property type="term" value="P:regulation of transcription by RNA polymerase II"/>
    <property type="evidence" value="ECO:0007669"/>
    <property type="project" value="TreeGrafter"/>
</dbReference>
<dbReference type="GeneID" id="8501019"/>
<organism evidence="10 11">
    <name type="scientific">Blastomyces gilchristii (strain SLH14081)</name>
    <name type="common">Blastomyces dermatitidis</name>
    <dbReference type="NCBI Taxonomy" id="559298"/>
    <lineage>
        <taxon>Eukaryota</taxon>
        <taxon>Fungi</taxon>
        <taxon>Dikarya</taxon>
        <taxon>Ascomycota</taxon>
        <taxon>Pezizomycotina</taxon>
        <taxon>Eurotiomycetes</taxon>
        <taxon>Eurotiomycetidae</taxon>
        <taxon>Onygenales</taxon>
        <taxon>Ajellomycetaceae</taxon>
        <taxon>Blastomyces</taxon>
    </lineage>
</organism>
<evidence type="ECO:0000256" key="1">
    <source>
        <dbReference type="ARBA" id="ARBA00004123"/>
    </source>
</evidence>
<feature type="region of interest" description="Disordered" evidence="8">
    <location>
        <begin position="135"/>
        <end position="157"/>
    </location>
</feature>
<dbReference type="Proteomes" id="UP000002038">
    <property type="component" value="Unassembled WGS sequence"/>
</dbReference>
<dbReference type="InterPro" id="IPR009057">
    <property type="entry name" value="Homeodomain-like_sf"/>
</dbReference>
<feature type="domain" description="Homeobox" evidence="9">
    <location>
        <begin position="160"/>
        <end position="221"/>
    </location>
</feature>
<keyword evidence="11" id="KW-1185">Reference proteome</keyword>
<gene>
    <name evidence="10" type="ORF">BDBG_17982</name>
</gene>
<accession>A0A179V435</accession>
<dbReference type="EMBL" id="GG657485">
    <property type="protein sequence ID" value="OAT14187.1"/>
    <property type="molecule type" value="Genomic_DNA"/>
</dbReference>
<sequence>MNDRDLLQIDPIDRKRFELEPRAHLSVAPASEIKGHPTINFKKKKKKKKKKNIEAETQNEIRNIKTILSETETEYLEGNSEFSMPSTSANWISGAYLTSNPVESHSIKTNDNDAEEGDCENELAIGICDDQLERESHEGNGQRQPGGGGHAKVPADWQTGKGKMKRFRLSHNQTRFLMNEFARQAHPDAAHRERLSKEIPGLSPRQVQVWFQNRRAKLKRLTNDDRERVLISKALADGFDIARSIHSPYGSWHQSSHTLASPGSYLNANQEGGEEDILTPLIVDIVGRLSDEDYAISPLSASSNYDSYFPSPASASASGSELDMPPITIGGDIASHCPSFSNPQTSSFQYMSPCTSPGSFSHSTSQTSHHHIQAMEQQDTTRQRAGSLRSPPRASISSTHAYMGLDMPCNTHSYDNITSQTFMDTNVSHAPHSQLHKSGQPPKPS</sequence>
<dbReference type="GO" id="GO:0005634">
    <property type="term" value="C:nucleus"/>
    <property type="evidence" value="ECO:0007669"/>
    <property type="project" value="UniProtKB-SubCell"/>
</dbReference>
<feature type="compositionally biased region" description="Low complexity" evidence="8">
    <location>
        <begin position="355"/>
        <end position="367"/>
    </location>
</feature>
<keyword evidence="2 5" id="KW-0238">DNA-binding</keyword>
<evidence type="ECO:0000256" key="2">
    <source>
        <dbReference type="ARBA" id="ARBA00023125"/>
    </source>
</evidence>
<keyword evidence="7" id="KW-0175">Coiled coil</keyword>
<dbReference type="Pfam" id="PF00046">
    <property type="entry name" value="Homeodomain"/>
    <property type="match status" value="1"/>
</dbReference>
<proteinExistence type="predicted"/>
<protein>
    <recommendedName>
        <fullName evidence="9">Homeobox domain-containing protein</fullName>
    </recommendedName>
</protein>
<dbReference type="PROSITE" id="PS50071">
    <property type="entry name" value="HOMEOBOX_2"/>
    <property type="match status" value="1"/>
</dbReference>
<dbReference type="AlphaFoldDB" id="A0A179V435"/>
<evidence type="ECO:0000256" key="8">
    <source>
        <dbReference type="SAM" id="MobiDB-lite"/>
    </source>
</evidence>
<evidence type="ECO:0000256" key="7">
    <source>
        <dbReference type="SAM" id="Coils"/>
    </source>
</evidence>
<keyword evidence="3 5" id="KW-0371">Homeobox</keyword>
<reference evidence="11" key="1">
    <citation type="journal article" date="2015" name="PLoS Genet.">
        <title>The dynamic genome and transcriptome of the human fungal pathogen Blastomyces and close relative Emmonsia.</title>
        <authorList>
            <person name="Munoz J.F."/>
            <person name="Gauthier G.M."/>
            <person name="Desjardins C.A."/>
            <person name="Gallo J.E."/>
            <person name="Holder J."/>
            <person name="Sullivan T.D."/>
            <person name="Marty A.J."/>
            <person name="Carmen J.C."/>
            <person name="Chen Z."/>
            <person name="Ding L."/>
            <person name="Gujja S."/>
            <person name="Magrini V."/>
            <person name="Misas E."/>
            <person name="Mitreva M."/>
            <person name="Priest M."/>
            <person name="Saif S."/>
            <person name="Whiston E.A."/>
            <person name="Young S."/>
            <person name="Zeng Q."/>
            <person name="Goldman W.E."/>
            <person name="Mardis E.R."/>
            <person name="Taylor J.W."/>
            <person name="McEwen J.G."/>
            <person name="Clay O.K."/>
            <person name="Klein B.S."/>
            <person name="Cuomo C.A."/>
        </authorList>
    </citation>
    <scope>NUCLEOTIDE SEQUENCE [LARGE SCALE GENOMIC DNA]</scope>
    <source>
        <strain evidence="11">SLH14081</strain>
    </source>
</reference>
<evidence type="ECO:0000259" key="9">
    <source>
        <dbReference type="PROSITE" id="PS50071"/>
    </source>
</evidence>
<evidence type="ECO:0000256" key="6">
    <source>
        <dbReference type="RuleBase" id="RU000682"/>
    </source>
</evidence>
<dbReference type="KEGG" id="bgh:BDBG_17982"/>
<keyword evidence="4 5" id="KW-0539">Nucleus</keyword>
<dbReference type="Gene3D" id="1.10.10.60">
    <property type="entry name" value="Homeodomain-like"/>
    <property type="match status" value="1"/>
</dbReference>
<evidence type="ECO:0000256" key="4">
    <source>
        <dbReference type="ARBA" id="ARBA00023242"/>
    </source>
</evidence>
<feature type="coiled-coil region" evidence="7">
    <location>
        <begin position="39"/>
        <end position="74"/>
    </location>
</feature>
<evidence type="ECO:0000256" key="5">
    <source>
        <dbReference type="PROSITE-ProRule" id="PRU00108"/>
    </source>
</evidence>
<dbReference type="InterPro" id="IPR001356">
    <property type="entry name" value="HD"/>
</dbReference>
<feature type="compositionally biased region" description="Polar residues" evidence="8">
    <location>
        <begin position="375"/>
        <end position="384"/>
    </location>
</feature>
<dbReference type="PANTHER" id="PTHR24324">
    <property type="entry name" value="HOMEOBOX PROTEIN HHEX"/>
    <property type="match status" value="1"/>
</dbReference>
<comment type="subcellular location">
    <subcellularLocation>
        <location evidence="1 5 6">Nucleus</location>
    </subcellularLocation>
</comment>
<dbReference type="PANTHER" id="PTHR24324:SF5">
    <property type="entry name" value="HEMATOPOIETICALLY-EXPRESSED HOMEOBOX PROTEIN HHEX"/>
    <property type="match status" value="1"/>
</dbReference>
<feature type="DNA-binding region" description="Homeobox" evidence="5">
    <location>
        <begin position="162"/>
        <end position="222"/>
    </location>
</feature>
<dbReference type="SMART" id="SM00389">
    <property type="entry name" value="HOX"/>
    <property type="match status" value="1"/>
</dbReference>
<dbReference type="SUPFAM" id="SSF46689">
    <property type="entry name" value="Homeodomain-like"/>
    <property type="match status" value="1"/>
</dbReference>
<dbReference type="VEuPathDB" id="FungiDB:BDBG_17982"/>
<dbReference type="RefSeq" id="XP_031581309.1">
    <property type="nucleotide sequence ID" value="XM_031725589.1"/>
</dbReference>
<feature type="region of interest" description="Disordered" evidence="8">
    <location>
        <begin position="353"/>
        <end position="396"/>
    </location>
</feature>